<name>A0A0V1HYK0_9BILA</name>
<evidence type="ECO:0000313" key="2">
    <source>
        <dbReference type="Proteomes" id="UP000055024"/>
    </source>
</evidence>
<sequence length="136" mass="15440">LNVVIWLLWSSFHRTSISKSRTARRPQTTRPEPKARLAGITSSLFQTRQLLSTGENNRRCCWFRCPGRAAQRQSVTSPMHPFSNYTQSGAVATDRQTLLACCLVACGRRVGASQRRRRPDCYNFVCLDFASCRVDL</sequence>
<keyword evidence="2" id="KW-1185">Reference proteome</keyword>
<protein>
    <submittedName>
        <fullName evidence="1">Uncharacterized protein</fullName>
    </submittedName>
</protein>
<dbReference type="Proteomes" id="UP000055024">
    <property type="component" value="Unassembled WGS sequence"/>
</dbReference>
<reference evidence="1 2" key="1">
    <citation type="submission" date="2015-01" db="EMBL/GenBank/DDBJ databases">
        <title>Evolution of Trichinella species and genotypes.</title>
        <authorList>
            <person name="Korhonen P.K."/>
            <person name="Edoardo P."/>
            <person name="Giuseppe L.R."/>
            <person name="Gasser R.B."/>
        </authorList>
    </citation>
    <scope>NUCLEOTIDE SEQUENCE [LARGE SCALE GENOMIC DNA]</scope>
    <source>
        <strain evidence="1">ISS1029</strain>
    </source>
</reference>
<feature type="non-terminal residue" evidence="1">
    <location>
        <position position="136"/>
    </location>
</feature>
<dbReference type="EMBL" id="JYDP01000015">
    <property type="protein sequence ID" value="KRZ15800.1"/>
    <property type="molecule type" value="Genomic_DNA"/>
</dbReference>
<organism evidence="1 2">
    <name type="scientific">Trichinella zimbabwensis</name>
    <dbReference type="NCBI Taxonomy" id="268475"/>
    <lineage>
        <taxon>Eukaryota</taxon>
        <taxon>Metazoa</taxon>
        <taxon>Ecdysozoa</taxon>
        <taxon>Nematoda</taxon>
        <taxon>Enoplea</taxon>
        <taxon>Dorylaimia</taxon>
        <taxon>Trichinellida</taxon>
        <taxon>Trichinellidae</taxon>
        <taxon>Trichinella</taxon>
    </lineage>
</organism>
<evidence type="ECO:0000313" key="1">
    <source>
        <dbReference type="EMBL" id="KRZ15800.1"/>
    </source>
</evidence>
<feature type="non-terminal residue" evidence="1">
    <location>
        <position position="1"/>
    </location>
</feature>
<dbReference type="AlphaFoldDB" id="A0A0V1HYK0"/>
<accession>A0A0V1HYK0</accession>
<gene>
    <name evidence="1" type="ORF">T11_16330</name>
</gene>
<comment type="caution">
    <text evidence="1">The sequence shown here is derived from an EMBL/GenBank/DDBJ whole genome shotgun (WGS) entry which is preliminary data.</text>
</comment>
<proteinExistence type="predicted"/>